<gene>
    <name evidence="8" type="ORF">NS226_03310</name>
    <name evidence="9" type="ORF">NS365_11850</name>
</gene>
<feature type="transmembrane region" description="Helical" evidence="6">
    <location>
        <begin position="172"/>
        <end position="190"/>
    </location>
</feature>
<keyword evidence="4 6" id="KW-1133">Transmembrane helix</keyword>
<evidence type="ECO:0000259" key="7">
    <source>
        <dbReference type="Pfam" id="PF09335"/>
    </source>
</evidence>
<evidence type="ECO:0000313" key="8">
    <source>
        <dbReference type="EMBL" id="KTQ97697.1"/>
    </source>
</evidence>
<evidence type="ECO:0000313" key="10">
    <source>
        <dbReference type="Proteomes" id="UP000078272"/>
    </source>
</evidence>
<evidence type="ECO:0000256" key="2">
    <source>
        <dbReference type="ARBA" id="ARBA00022475"/>
    </source>
</evidence>
<dbReference type="eggNOG" id="COG0586">
    <property type="taxonomic scope" value="Bacteria"/>
</dbReference>
<dbReference type="EMBL" id="LDPZ01000006">
    <property type="protein sequence ID" value="KTQ97697.1"/>
    <property type="molecule type" value="Genomic_DNA"/>
</dbReference>
<dbReference type="InterPro" id="IPR051311">
    <property type="entry name" value="DedA_domain"/>
</dbReference>
<feature type="transmembrane region" description="Helical" evidence="6">
    <location>
        <begin position="12"/>
        <end position="30"/>
    </location>
</feature>
<dbReference type="PANTHER" id="PTHR42709:SF6">
    <property type="entry name" value="UNDECAPRENYL PHOSPHATE TRANSPORTER A"/>
    <property type="match status" value="1"/>
</dbReference>
<evidence type="ECO:0000256" key="3">
    <source>
        <dbReference type="ARBA" id="ARBA00022692"/>
    </source>
</evidence>
<dbReference type="Pfam" id="PF09335">
    <property type="entry name" value="VTT_dom"/>
    <property type="match status" value="1"/>
</dbReference>
<dbReference type="InterPro" id="IPR032816">
    <property type="entry name" value="VTT_dom"/>
</dbReference>
<reference evidence="10 11" key="1">
    <citation type="journal article" date="2016" name="Front. Microbiol.">
        <title>Genomic Resource of Rice Seed Associated Bacteria.</title>
        <authorList>
            <person name="Midha S."/>
            <person name="Bansal K."/>
            <person name="Sharma S."/>
            <person name="Kumar N."/>
            <person name="Patil P.P."/>
            <person name="Chaudhry V."/>
            <person name="Patil P.B."/>
        </authorList>
    </citation>
    <scope>NUCLEOTIDE SEQUENCE [LARGE SCALE GENOMIC DNA]</scope>
    <source>
        <strain evidence="8 10">NS226</strain>
        <strain evidence="9 11">NS365</strain>
    </source>
</reference>
<dbReference type="Proteomes" id="UP000078272">
    <property type="component" value="Unassembled WGS sequence"/>
</dbReference>
<organism evidence="8 10">
    <name type="scientific">Aureimonas ureilytica</name>
    <dbReference type="NCBI Taxonomy" id="401562"/>
    <lineage>
        <taxon>Bacteria</taxon>
        <taxon>Pseudomonadati</taxon>
        <taxon>Pseudomonadota</taxon>
        <taxon>Alphaproteobacteria</taxon>
        <taxon>Hyphomicrobiales</taxon>
        <taxon>Aurantimonadaceae</taxon>
        <taxon>Aureimonas</taxon>
    </lineage>
</organism>
<feature type="transmembrane region" description="Helical" evidence="6">
    <location>
        <begin position="138"/>
        <end position="160"/>
    </location>
</feature>
<evidence type="ECO:0000313" key="9">
    <source>
        <dbReference type="EMBL" id="KTR05421.1"/>
    </source>
</evidence>
<evidence type="ECO:0000256" key="5">
    <source>
        <dbReference type="ARBA" id="ARBA00023136"/>
    </source>
</evidence>
<feature type="domain" description="VTT" evidence="7">
    <location>
        <begin position="30"/>
        <end position="160"/>
    </location>
</feature>
<comment type="caution">
    <text evidence="8">The sequence shown here is derived from an EMBL/GenBank/DDBJ whole genome shotgun (WGS) entry which is preliminary data.</text>
</comment>
<dbReference type="OrthoDB" id="9813426at2"/>
<dbReference type="GO" id="GO:0005886">
    <property type="term" value="C:plasma membrane"/>
    <property type="evidence" value="ECO:0007669"/>
    <property type="project" value="UniProtKB-SubCell"/>
</dbReference>
<evidence type="ECO:0000256" key="6">
    <source>
        <dbReference type="SAM" id="Phobius"/>
    </source>
</evidence>
<protein>
    <submittedName>
        <fullName evidence="8">Alkaline phosphatase</fullName>
    </submittedName>
</protein>
<dbReference type="EMBL" id="LDQA01000025">
    <property type="protein sequence ID" value="KTR05421.1"/>
    <property type="molecule type" value="Genomic_DNA"/>
</dbReference>
<accession>A0A175RC84</accession>
<dbReference type="PANTHER" id="PTHR42709">
    <property type="entry name" value="ALKALINE PHOSPHATASE LIKE PROTEIN"/>
    <property type="match status" value="1"/>
</dbReference>
<keyword evidence="3 6" id="KW-0812">Transmembrane</keyword>
<name>A0A175RC84_9HYPH</name>
<dbReference type="Proteomes" id="UP000078529">
    <property type="component" value="Unassembled WGS sequence"/>
</dbReference>
<comment type="subcellular location">
    <subcellularLocation>
        <location evidence="1">Cell membrane</location>
        <topology evidence="1">Multi-pass membrane protein</topology>
    </subcellularLocation>
</comment>
<feature type="transmembrane region" description="Helical" evidence="6">
    <location>
        <begin position="50"/>
        <end position="70"/>
    </location>
</feature>
<sequence>MDQFVQGLMQDFGVVGIAFLMFLENIFPPIPSEIIMPLAGYQAATGEHSIWAVIIAGTIGSLLGILPWYYLGLVVGEQRIVRLADRFGRWITMTAEDVEAADRWFRRYGIWAVLFGRLVPTVRTLISIPAGLARMPLLTFLAFSAIGTLAWTAGLAFAGYLLAQQYDLVDQYIGPVSNFVILAVVAIYLYRVITFKPSRRTQPIDLKSDEHPHRQG</sequence>
<keyword evidence="2" id="KW-1003">Cell membrane</keyword>
<proteinExistence type="predicted"/>
<dbReference type="RefSeq" id="WP_058600494.1">
    <property type="nucleotide sequence ID" value="NZ_LDPZ01000006.1"/>
</dbReference>
<dbReference type="STRING" id="401562.NS365_11850"/>
<evidence type="ECO:0000256" key="4">
    <source>
        <dbReference type="ARBA" id="ARBA00022989"/>
    </source>
</evidence>
<keyword evidence="5 6" id="KW-0472">Membrane</keyword>
<evidence type="ECO:0000313" key="11">
    <source>
        <dbReference type="Proteomes" id="UP000078529"/>
    </source>
</evidence>
<dbReference type="PATRIC" id="fig|401562.3.peg.4179"/>
<evidence type="ECO:0000256" key="1">
    <source>
        <dbReference type="ARBA" id="ARBA00004651"/>
    </source>
</evidence>
<dbReference type="AlphaFoldDB" id="A0A175RC84"/>
<keyword evidence="11" id="KW-1185">Reference proteome</keyword>